<dbReference type="PANTHER" id="PTHR11088:SF74">
    <property type="entry name" value="ADENYLATE ISOPENTENYLTRANSFERASE 5, CHLOROPLASTIC"/>
    <property type="match status" value="1"/>
</dbReference>
<comment type="catalytic activity">
    <reaction evidence="8">
        <text>dimethylallyl diphosphate + ADP = N(6)-(dimethylallyl)adenosine 5'-diphosphate + diphosphate</text>
        <dbReference type="Rhea" id="RHEA:36327"/>
        <dbReference type="ChEBI" id="CHEBI:33019"/>
        <dbReference type="ChEBI" id="CHEBI:57623"/>
        <dbReference type="ChEBI" id="CHEBI:73533"/>
        <dbReference type="ChEBI" id="CHEBI:456216"/>
        <dbReference type="EC" id="2.5.1.112"/>
    </reaction>
</comment>
<accession>A0AAV2FF97</accession>
<evidence type="ECO:0000256" key="3">
    <source>
        <dbReference type="ARBA" id="ARBA00022712"/>
    </source>
</evidence>
<dbReference type="GO" id="GO:0005739">
    <property type="term" value="C:mitochondrion"/>
    <property type="evidence" value="ECO:0007669"/>
    <property type="project" value="TreeGrafter"/>
</dbReference>
<keyword evidence="3" id="KW-0203">Cytokinin biosynthesis</keyword>
<dbReference type="EC" id="2.5.1.112" evidence="10"/>
<organism evidence="11 12">
    <name type="scientific">Linum trigynum</name>
    <dbReference type="NCBI Taxonomy" id="586398"/>
    <lineage>
        <taxon>Eukaryota</taxon>
        <taxon>Viridiplantae</taxon>
        <taxon>Streptophyta</taxon>
        <taxon>Embryophyta</taxon>
        <taxon>Tracheophyta</taxon>
        <taxon>Spermatophyta</taxon>
        <taxon>Magnoliopsida</taxon>
        <taxon>eudicotyledons</taxon>
        <taxon>Gunneridae</taxon>
        <taxon>Pentapetalae</taxon>
        <taxon>rosids</taxon>
        <taxon>fabids</taxon>
        <taxon>Malpighiales</taxon>
        <taxon>Linaceae</taxon>
        <taxon>Linum</taxon>
    </lineage>
</organism>
<dbReference type="GO" id="GO:0006400">
    <property type="term" value="P:tRNA modification"/>
    <property type="evidence" value="ECO:0007669"/>
    <property type="project" value="TreeGrafter"/>
</dbReference>
<keyword evidence="12" id="KW-1185">Reference proteome</keyword>
<name>A0AAV2FF97_9ROSI</name>
<evidence type="ECO:0000313" key="11">
    <source>
        <dbReference type="EMBL" id="CAL1396948.1"/>
    </source>
</evidence>
<dbReference type="GO" id="GO:0009691">
    <property type="term" value="P:cytokinin biosynthetic process"/>
    <property type="evidence" value="ECO:0007669"/>
    <property type="project" value="UniProtKB-KW"/>
</dbReference>
<dbReference type="GO" id="GO:0005524">
    <property type="term" value="F:ATP binding"/>
    <property type="evidence" value="ECO:0007669"/>
    <property type="project" value="UniProtKB-KW"/>
</dbReference>
<gene>
    <name evidence="11" type="ORF">LTRI10_LOCUS37282</name>
</gene>
<dbReference type="Pfam" id="PF01715">
    <property type="entry name" value="IPPT"/>
    <property type="match status" value="2"/>
</dbReference>
<dbReference type="EMBL" id="OZ034819">
    <property type="protein sequence ID" value="CAL1396948.1"/>
    <property type="molecule type" value="Genomic_DNA"/>
</dbReference>
<comment type="function">
    <text evidence="9">Involved in cytokinin biosynthesis. Catalyzes the transfer of an isopentenyl group from dimethylallyl diphosphate (DMAPP) to ATP and ADP.</text>
</comment>
<protein>
    <recommendedName>
        <fullName evidence="10">adenylate dimethylallyltransferase (ADP/ATP-dependent)</fullName>
        <ecNumber evidence="10">2.5.1.112</ecNumber>
    </recommendedName>
</protein>
<keyword evidence="5" id="KW-0067">ATP-binding</keyword>
<comment type="similarity">
    <text evidence="1">Belongs to the IPP transferase family.</text>
</comment>
<evidence type="ECO:0000256" key="1">
    <source>
        <dbReference type="ARBA" id="ARBA00005842"/>
    </source>
</evidence>
<evidence type="ECO:0000256" key="5">
    <source>
        <dbReference type="ARBA" id="ARBA00022840"/>
    </source>
</evidence>
<reference evidence="11 12" key="1">
    <citation type="submission" date="2024-04" db="EMBL/GenBank/DDBJ databases">
        <authorList>
            <person name="Fracassetti M."/>
        </authorList>
    </citation>
    <scope>NUCLEOTIDE SEQUENCE [LARGE SCALE GENOMIC DNA]</scope>
</reference>
<evidence type="ECO:0000256" key="8">
    <source>
        <dbReference type="ARBA" id="ARBA00052386"/>
    </source>
</evidence>
<dbReference type="InterPro" id="IPR027417">
    <property type="entry name" value="P-loop_NTPase"/>
</dbReference>
<keyword evidence="2" id="KW-0808">Transferase</keyword>
<keyword evidence="6" id="KW-0809">Transit peptide</keyword>
<dbReference type="GO" id="GO:0052381">
    <property type="term" value="F:tRNA dimethylallyltransferase activity"/>
    <property type="evidence" value="ECO:0007669"/>
    <property type="project" value="TreeGrafter"/>
</dbReference>
<dbReference type="Proteomes" id="UP001497516">
    <property type="component" value="Chromosome 6"/>
</dbReference>
<dbReference type="FunFam" id="1.10.287.890:FF:000002">
    <property type="entry name" value="Adenylate isopentenyltransferase 5, chloroplastic"/>
    <property type="match status" value="1"/>
</dbReference>
<sequence length="346" mass="38466">MMMNTRLSAGACKQVQLPSMNFAQKSSFRMEPALPLPPPTSTTSFFRSRKKEKVVFVVGPTGTGKSRLAIDLATRFPAEVVNCDKMQVYEGLEIATNKVTDGECRGVPHHLLGVVPDPLADFTADDFCRHASFLTESILARDRLPIVAGGSNSFVEALVNHDVDFRSRYEFCFLWVDVALPVLYAFISDRVDRMVRAGLVEEVRAVFDPTDRDYTRGIRRAIGVPELDEYFRSGGRNAALLEAAIEQIKENTCILASRQLKKIQRLNSQWNWSMHRVDATEVFLRRSGSAESDEIWEEIVSGPSTAIVDQFLHRELDLVSTAMAVEEIKAAVGIPLPAMAAAGLTR</sequence>
<evidence type="ECO:0000256" key="7">
    <source>
        <dbReference type="ARBA" id="ARBA00051744"/>
    </source>
</evidence>
<dbReference type="Gene3D" id="3.40.50.300">
    <property type="entry name" value="P-loop containing nucleotide triphosphate hydrolases"/>
    <property type="match status" value="1"/>
</dbReference>
<keyword evidence="4" id="KW-0547">Nucleotide-binding</keyword>
<evidence type="ECO:0000256" key="10">
    <source>
        <dbReference type="ARBA" id="ARBA00066838"/>
    </source>
</evidence>
<proteinExistence type="inferred from homology"/>
<comment type="catalytic activity">
    <reaction evidence="7">
        <text>dimethylallyl diphosphate + ATP = N(6)-(dimethylallyl)adenosine 5'-triphosphate + diphosphate</text>
        <dbReference type="Rhea" id="RHEA:36331"/>
        <dbReference type="ChEBI" id="CHEBI:30616"/>
        <dbReference type="ChEBI" id="CHEBI:33019"/>
        <dbReference type="ChEBI" id="CHEBI:57623"/>
        <dbReference type="ChEBI" id="CHEBI:73532"/>
        <dbReference type="EC" id="2.5.1.112"/>
    </reaction>
</comment>
<dbReference type="SUPFAM" id="SSF52540">
    <property type="entry name" value="P-loop containing nucleoside triphosphate hydrolases"/>
    <property type="match status" value="1"/>
</dbReference>
<evidence type="ECO:0000256" key="2">
    <source>
        <dbReference type="ARBA" id="ARBA00022679"/>
    </source>
</evidence>
<dbReference type="PANTHER" id="PTHR11088">
    <property type="entry name" value="TRNA DIMETHYLALLYLTRANSFERASE"/>
    <property type="match status" value="1"/>
</dbReference>
<dbReference type="GO" id="GO:0052622">
    <property type="term" value="F:ATP/ADP dimethylallyltransferase activity"/>
    <property type="evidence" value="ECO:0007669"/>
    <property type="project" value="UniProtKB-EC"/>
</dbReference>
<evidence type="ECO:0000256" key="9">
    <source>
        <dbReference type="ARBA" id="ARBA00055191"/>
    </source>
</evidence>
<evidence type="ECO:0000256" key="6">
    <source>
        <dbReference type="ARBA" id="ARBA00022946"/>
    </source>
</evidence>
<evidence type="ECO:0000256" key="4">
    <source>
        <dbReference type="ARBA" id="ARBA00022741"/>
    </source>
</evidence>
<dbReference type="GO" id="GO:0009824">
    <property type="term" value="F:AMP dimethylallyltransferase activity"/>
    <property type="evidence" value="ECO:0007669"/>
    <property type="project" value="UniProtKB-ARBA"/>
</dbReference>
<dbReference type="AlphaFoldDB" id="A0AAV2FF97"/>
<evidence type="ECO:0000313" key="12">
    <source>
        <dbReference type="Proteomes" id="UP001497516"/>
    </source>
</evidence>
<dbReference type="Gene3D" id="1.10.287.890">
    <property type="entry name" value="Crystal structure of tRNA isopentenylpyrophosphate transferase (bh2366) domain"/>
    <property type="match status" value="1"/>
</dbReference>
<dbReference type="InterPro" id="IPR039657">
    <property type="entry name" value="Dimethylallyltransferase"/>
</dbReference>